<proteinExistence type="predicted"/>
<dbReference type="AlphaFoldDB" id="A0A5B7BE29"/>
<protein>
    <submittedName>
        <fullName evidence="1">Putative Proline rich extensin signature</fullName>
    </submittedName>
</protein>
<name>A0A5B7BE29_DAVIN</name>
<organism evidence="1">
    <name type="scientific">Davidia involucrata</name>
    <name type="common">Dove tree</name>
    <dbReference type="NCBI Taxonomy" id="16924"/>
    <lineage>
        <taxon>Eukaryota</taxon>
        <taxon>Viridiplantae</taxon>
        <taxon>Streptophyta</taxon>
        <taxon>Embryophyta</taxon>
        <taxon>Tracheophyta</taxon>
        <taxon>Spermatophyta</taxon>
        <taxon>Magnoliopsida</taxon>
        <taxon>eudicotyledons</taxon>
        <taxon>Gunneridae</taxon>
        <taxon>Pentapetalae</taxon>
        <taxon>asterids</taxon>
        <taxon>Cornales</taxon>
        <taxon>Nyssaceae</taxon>
        <taxon>Davidia</taxon>
    </lineage>
</organism>
<sequence length="100" mass="10998">MRGLAMGYRFREVEMAVDDVEGGGNVMELSWAEMAIMEVVWAGCCDEDDGRWNGGVKLTVDCAWRFGGGVERESGNGGVSVPITVVCCCGVAERMRLWWK</sequence>
<evidence type="ECO:0000313" key="1">
    <source>
        <dbReference type="EMBL" id="MPA67119.1"/>
    </source>
</evidence>
<gene>
    <name evidence="1" type="ORF">Din_036560</name>
</gene>
<reference evidence="1" key="1">
    <citation type="submission" date="2019-08" db="EMBL/GenBank/DDBJ databases">
        <title>Reference gene set and small RNA set construction with multiple tissues from Davidia involucrata Baill.</title>
        <authorList>
            <person name="Yang H."/>
            <person name="Zhou C."/>
            <person name="Li G."/>
            <person name="Wang J."/>
            <person name="Gao P."/>
            <person name="Wang M."/>
            <person name="Wang R."/>
            <person name="Zhao Y."/>
        </authorList>
    </citation>
    <scope>NUCLEOTIDE SEQUENCE</scope>
    <source>
        <tissue evidence="1">Mixed with DoveR01_LX</tissue>
    </source>
</reference>
<dbReference type="EMBL" id="GHES01036560">
    <property type="protein sequence ID" value="MPA67119.1"/>
    <property type="molecule type" value="Transcribed_RNA"/>
</dbReference>
<accession>A0A5B7BE29</accession>